<gene>
    <name evidence="9" type="ORF">FHR75_002862</name>
</gene>
<dbReference type="InterPro" id="IPR022894">
    <property type="entry name" value="Oligoribonuclease"/>
</dbReference>
<comment type="function">
    <text evidence="5">3'-to-5' exoribonuclease specific for small oligoribonucleotides.</text>
</comment>
<evidence type="ECO:0000256" key="7">
    <source>
        <dbReference type="SAM" id="MobiDB-lite"/>
    </source>
</evidence>
<accession>A0A7W4TND2</accession>
<sequence>MSNDKVTDRIVWIDCEMTGLSLTEDALVEVAVLVTDADLNVLGDGVDVVIKPPAESLVDMDRVVVDMHTASGLLAEIPDGRTLEEAERIVLDYVKQWVPEPRKAPLAGSSVHTDRAFLARDMVQLTDHLHYRLIDVSSLKELAKRWFPRVYFHTPRKHGGHRALADIRESIQELKYYREVLFVPDPGPDSDTAKAAGAKYELKPEA</sequence>
<evidence type="ECO:0000313" key="10">
    <source>
        <dbReference type="Proteomes" id="UP000533269"/>
    </source>
</evidence>
<dbReference type="CDD" id="cd06135">
    <property type="entry name" value="Orn"/>
    <property type="match status" value="1"/>
</dbReference>
<organism evidence="9 10">
    <name type="scientific">Kineococcus radiotolerans</name>
    <dbReference type="NCBI Taxonomy" id="131568"/>
    <lineage>
        <taxon>Bacteria</taxon>
        <taxon>Bacillati</taxon>
        <taxon>Actinomycetota</taxon>
        <taxon>Actinomycetes</taxon>
        <taxon>Kineosporiales</taxon>
        <taxon>Kineosporiaceae</taxon>
        <taxon>Kineococcus</taxon>
    </lineage>
</organism>
<dbReference type="EMBL" id="JACHVY010000002">
    <property type="protein sequence ID" value="MBB2902047.1"/>
    <property type="molecule type" value="Genomic_DNA"/>
</dbReference>
<protein>
    <recommendedName>
        <fullName evidence="6">Oligoribonuclease</fullName>
    </recommendedName>
</protein>
<dbReference type="FunFam" id="3.30.420.10:FF:000003">
    <property type="entry name" value="Oligoribonuclease"/>
    <property type="match status" value="1"/>
</dbReference>
<dbReference type="InterPro" id="IPR013520">
    <property type="entry name" value="Ribonucl_H"/>
</dbReference>
<evidence type="ECO:0000256" key="1">
    <source>
        <dbReference type="ARBA" id="ARBA00009921"/>
    </source>
</evidence>
<dbReference type="Gene3D" id="3.30.420.10">
    <property type="entry name" value="Ribonuclease H-like superfamily/Ribonuclease H"/>
    <property type="match status" value="1"/>
</dbReference>
<dbReference type="GO" id="GO:0003676">
    <property type="term" value="F:nucleic acid binding"/>
    <property type="evidence" value="ECO:0007669"/>
    <property type="project" value="InterPro"/>
</dbReference>
<dbReference type="SUPFAM" id="SSF53098">
    <property type="entry name" value="Ribonuclease H-like"/>
    <property type="match status" value="1"/>
</dbReference>
<keyword evidence="4" id="KW-0269">Exonuclease</keyword>
<name>A0A7W4TND2_KINRA</name>
<dbReference type="OMA" id="AFFHYRN"/>
<dbReference type="RefSeq" id="WP_012086542.1">
    <property type="nucleotide sequence ID" value="NZ_JACHVY010000002.1"/>
</dbReference>
<feature type="domain" description="Exonuclease" evidence="8">
    <location>
        <begin position="9"/>
        <end position="183"/>
    </location>
</feature>
<dbReference type="InterPro" id="IPR012337">
    <property type="entry name" value="RNaseH-like_sf"/>
</dbReference>
<dbReference type="PANTHER" id="PTHR11046:SF0">
    <property type="entry name" value="OLIGORIBONUCLEASE, MITOCHONDRIAL"/>
    <property type="match status" value="1"/>
</dbReference>
<comment type="similarity">
    <text evidence="1">Belongs to the oligoribonuclease family.</text>
</comment>
<reference evidence="9 10" key="2">
    <citation type="submission" date="2020-08" db="EMBL/GenBank/DDBJ databases">
        <authorList>
            <person name="Partida-Martinez L."/>
            <person name="Huntemann M."/>
            <person name="Clum A."/>
            <person name="Wang J."/>
            <person name="Palaniappan K."/>
            <person name="Ritter S."/>
            <person name="Chen I.-M."/>
            <person name="Stamatis D."/>
            <person name="Reddy T."/>
            <person name="O'Malley R."/>
            <person name="Daum C."/>
            <person name="Shapiro N."/>
            <person name="Ivanova N."/>
            <person name="Kyrpides N."/>
            <person name="Woyke T."/>
        </authorList>
    </citation>
    <scope>NUCLEOTIDE SEQUENCE [LARGE SCALE GENOMIC DNA]</scope>
    <source>
        <strain evidence="9 10">AS2.23</strain>
    </source>
</reference>
<keyword evidence="3 9" id="KW-0378">Hydrolase</keyword>
<comment type="caution">
    <text evidence="9">The sequence shown here is derived from an EMBL/GenBank/DDBJ whole genome shotgun (WGS) entry which is preliminary data.</text>
</comment>
<evidence type="ECO:0000256" key="3">
    <source>
        <dbReference type="ARBA" id="ARBA00022801"/>
    </source>
</evidence>
<reference evidence="9 10" key="1">
    <citation type="submission" date="2020-08" db="EMBL/GenBank/DDBJ databases">
        <title>The Agave Microbiome: Exploring the role of microbial communities in plant adaptations to desert environments.</title>
        <authorList>
            <person name="Partida-Martinez L.P."/>
        </authorList>
    </citation>
    <scope>NUCLEOTIDE SEQUENCE [LARGE SCALE GENOMIC DNA]</scope>
    <source>
        <strain evidence="9 10">AS2.23</strain>
    </source>
</reference>
<evidence type="ECO:0000256" key="2">
    <source>
        <dbReference type="ARBA" id="ARBA00022722"/>
    </source>
</evidence>
<dbReference type="GO" id="GO:0000175">
    <property type="term" value="F:3'-5'-RNA exonuclease activity"/>
    <property type="evidence" value="ECO:0007669"/>
    <property type="project" value="InterPro"/>
</dbReference>
<evidence type="ECO:0000256" key="6">
    <source>
        <dbReference type="ARBA" id="ARBA00070964"/>
    </source>
</evidence>
<dbReference type="Pfam" id="PF00929">
    <property type="entry name" value="RNase_T"/>
    <property type="match status" value="1"/>
</dbReference>
<evidence type="ECO:0000256" key="5">
    <source>
        <dbReference type="ARBA" id="ARBA00057155"/>
    </source>
</evidence>
<dbReference type="SMART" id="SM00479">
    <property type="entry name" value="EXOIII"/>
    <property type="match status" value="1"/>
</dbReference>
<dbReference type="InterPro" id="IPR036397">
    <property type="entry name" value="RNaseH_sf"/>
</dbReference>
<evidence type="ECO:0000256" key="4">
    <source>
        <dbReference type="ARBA" id="ARBA00022839"/>
    </source>
</evidence>
<keyword evidence="2" id="KW-0540">Nuclease</keyword>
<dbReference type="NCBIfam" id="NF003765">
    <property type="entry name" value="PRK05359.1"/>
    <property type="match status" value="1"/>
</dbReference>
<feature type="region of interest" description="Disordered" evidence="7">
    <location>
        <begin position="187"/>
        <end position="206"/>
    </location>
</feature>
<evidence type="ECO:0000313" key="9">
    <source>
        <dbReference type="EMBL" id="MBB2902047.1"/>
    </source>
</evidence>
<dbReference type="Proteomes" id="UP000533269">
    <property type="component" value="Unassembled WGS sequence"/>
</dbReference>
<proteinExistence type="inferred from homology"/>
<dbReference type="PANTHER" id="PTHR11046">
    <property type="entry name" value="OLIGORIBONUCLEASE, MITOCHONDRIAL"/>
    <property type="match status" value="1"/>
</dbReference>
<evidence type="ECO:0000259" key="8">
    <source>
        <dbReference type="SMART" id="SM00479"/>
    </source>
</evidence>
<dbReference type="AlphaFoldDB" id="A0A7W4TND2"/>